<protein>
    <submittedName>
        <fullName evidence="1">Uncharacterized protein</fullName>
    </submittedName>
</protein>
<keyword evidence="2" id="KW-1185">Reference proteome</keyword>
<dbReference type="AlphaFoldDB" id="A0AAV1GHL6"/>
<dbReference type="EMBL" id="OY660877">
    <property type="protein sequence ID" value="CAJ1073002.1"/>
    <property type="molecule type" value="Genomic_DNA"/>
</dbReference>
<sequence length="169" mass="19121">MLRLPLLFFSGSVYKRLVKYLIPLHLTFTVFNRMSPIESGRAGGLTRPVLEISGGCSDRDEERRHICSQRFEESADDKNHRATLGDARRTNRPKPEIRGFTGGFGINIQTAKKEEAKRRLGLKDTQLLFALFCGCVCEIAVGEMSVSSLYVPRRNRNTRGEEFLPENSV</sequence>
<evidence type="ECO:0000313" key="1">
    <source>
        <dbReference type="EMBL" id="CAJ1073002.1"/>
    </source>
</evidence>
<name>A0AAV1GHL6_XYRNO</name>
<dbReference type="Proteomes" id="UP001178508">
    <property type="component" value="Chromosome 14"/>
</dbReference>
<evidence type="ECO:0000313" key="2">
    <source>
        <dbReference type="Proteomes" id="UP001178508"/>
    </source>
</evidence>
<gene>
    <name evidence="1" type="ORF">XNOV1_A028180</name>
</gene>
<organism evidence="1 2">
    <name type="scientific">Xyrichtys novacula</name>
    <name type="common">Pearly razorfish</name>
    <name type="synonym">Hemipteronotus novacula</name>
    <dbReference type="NCBI Taxonomy" id="13765"/>
    <lineage>
        <taxon>Eukaryota</taxon>
        <taxon>Metazoa</taxon>
        <taxon>Chordata</taxon>
        <taxon>Craniata</taxon>
        <taxon>Vertebrata</taxon>
        <taxon>Euteleostomi</taxon>
        <taxon>Actinopterygii</taxon>
        <taxon>Neopterygii</taxon>
        <taxon>Teleostei</taxon>
        <taxon>Neoteleostei</taxon>
        <taxon>Acanthomorphata</taxon>
        <taxon>Eupercaria</taxon>
        <taxon>Labriformes</taxon>
        <taxon>Labridae</taxon>
        <taxon>Xyrichtys</taxon>
    </lineage>
</organism>
<accession>A0AAV1GHL6</accession>
<reference evidence="1" key="1">
    <citation type="submission" date="2023-08" db="EMBL/GenBank/DDBJ databases">
        <authorList>
            <person name="Alioto T."/>
            <person name="Alioto T."/>
            <person name="Gomez Garrido J."/>
        </authorList>
    </citation>
    <scope>NUCLEOTIDE SEQUENCE</scope>
</reference>
<proteinExistence type="predicted"/>